<proteinExistence type="predicted"/>
<gene>
    <name evidence="1" type="ORF">GCM10023203_35250</name>
</gene>
<keyword evidence="2" id="KW-1185">Reference proteome</keyword>
<accession>A0ABP9EMF1</accession>
<protein>
    <submittedName>
        <fullName evidence="1">Uncharacterized protein</fullName>
    </submittedName>
</protein>
<organism evidence="1 2">
    <name type="scientific">Actinomycetospora straminea</name>
    <dbReference type="NCBI Taxonomy" id="663607"/>
    <lineage>
        <taxon>Bacteria</taxon>
        <taxon>Bacillati</taxon>
        <taxon>Actinomycetota</taxon>
        <taxon>Actinomycetes</taxon>
        <taxon>Pseudonocardiales</taxon>
        <taxon>Pseudonocardiaceae</taxon>
        <taxon>Actinomycetospora</taxon>
    </lineage>
</organism>
<dbReference type="EMBL" id="BAABHQ010000009">
    <property type="protein sequence ID" value="GAA4881030.1"/>
    <property type="molecule type" value="Genomic_DNA"/>
</dbReference>
<evidence type="ECO:0000313" key="1">
    <source>
        <dbReference type="EMBL" id="GAA4881030.1"/>
    </source>
</evidence>
<comment type="caution">
    <text evidence="1">The sequence shown here is derived from an EMBL/GenBank/DDBJ whole genome shotgun (WGS) entry which is preliminary data.</text>
</comment>
<name>A0ABP9EMF1_9PSEU</name>
<dbReference type="Proteomes" id="UP001500457">
    <property type="component" value="Unassembled WGS sequence"/>
</dbReference>
<reference evidence="2" key="1">
    <citation type="journal article" date="2019" name="Int. J. Syst. Evol. Microbiol.">
        <title>The Global Catalogue of Microorganisms (GCM) 10K type strain sequencing project: providing services to taxonomists for standard genome sequencing and annotation.</title>
        <authorList>
            <consortium name="The Broad Institute Genomics Platform"/>
            <consortium name="The Broad Institute Genome Sequencing Center for Infectious Disease"/>
            <person name="Wu L."/>
            <person name="Ma J."/>
        </authorList>
    </citation>
    <scope>NUCLEOTIDE SEQUENCE [LARGE SCALE GENOMIC DNA]</scope>
    <source>
        <strain evidence="2">JCM 17983</strain>
    </source>
</reference>
<evidence type="ECO:0000313" key="2">
    <source>
        <dbReference type="Proteomes" id="UP001500457"/>
    </source>
</evidence>
<sequence length="104" mass="11193">MPIAAPWTGQTDGTVGLMGDDVVAPRTSFGGADPSALEHLVWHQDLICPGEPCRGRVRSFPPGELVDDGHHEQRRCPQCGTTTTAPAFYIARRAGRPRSGPHHV</sequence>